<dbReference type="InterPro" id="IPR044810">
    <property type="entry name" value="WRKY_plant"/>
</dbReference>
<feature type="region of interest" description="Disordered" evidence="8">
    <location>
        <begin position="1"/>
        <end position="95"/>
    </location>
</feature>
<evidence type="ECO:0000313" key="11">
    <source>
        <dbReference type="Proteomes" id="UP001567538"/>
    </source>
</evidence>
<gene>
    <name evidence="10" type="primary">WRKY61</name>
    <name evidence="10" type="ORF">AAHA92_01915</name>
</gene>
<feature type="domain" description="WRKY" evidence="9">
    <location>
        <begin position="251"/>
        <end position="317"/>
    </location>
</feature>
<evidence type="ECO:0000256" key="3">
    <source>
        <dbReference type="ARBA" id="ARBA00023054"/>
    </source>
</evidence>
<keyword evidence="2" id="KW-0805">Transcription regulation</keyword>
<evidence type="ECO:0000256" key="2">
    <source>
        <dbReference type="ARBA" id="ARBA00023015"/>
    </source>
</evidence>
<evidence type="ECO:0000256" key="4">
    <source>
        <dbReference type="ARBA" id="ARBA00023125"/>
    </source>
</evidence>
<dbReference type="AlphaFoldDB" id="A0ABD1IC47"/>
<feature type="region of interest" description="Disordered" evidence="8">
    <location>
        <begin position="207"/>
        <end position="244"/>
    </location>
</feature>
<reference evidence="10 11" key="1">
    <citation type="submission" date="2024-06" db="EMBL/GenBank/DDBJ databases">
        <title>A chromosome level genome sequence of Diviner's sage (Salvia divinorum).</title>
        <authorList>
            <person name="Ford S.A."/>
            <person name="Ro D.-K."/>
            <person name="Ness R.W."/>
            <person name="Phillips M.A."/>
        </authorList>
    </citation>
    <scope>NUCLEOTIDE SEQUENCE [LARGE SCALE GENOMIC DNA]</scope>
    <source>
        <strain evidence="10">SAF-2024a</strain>
        <tissue evidence="10">Leaf</tissue>
    </source>
</reference>
<dbReference type="PANTHER" id="PTHR31429:SF86">
    <property type="entry name" value="WRKY TRANSCRIPTION FACTOR 61-RELATED"/>
    <property type="match status" value="1"/>
</dbReference>
<keyword evidence="11" id="KW-1185">Reference proteome</keyword>
<evidence type="ECO:0000256" key="1">
    <source>
        <dbReference type="ARBA" id="ARBA00004123"/>
    </source>
</evidence>
<dbReference type="Gene3D" id="2.20.25.80">
    <property type="entry name" value="WRKY domain"/>
    <property type="match status" value="1"/>
</dbReference>
<feature type="compositionally biased region" description="Low complexity" evidence="8">
    <location>
        <begin position="564"/>
        <end position="595"/>
    </location>
</feature>
<dbReference type="Proteomes" id="UP001567538">
    <property type="component" value="Unassembled WGS sequence"/>
</dbReference>
<dbReference type="SUPFAM" id="SSF118290">
    <property type="entry name" value="WRKY DNA-binding domain"/>
    <property type="match status" value="1"/>
</dbReference>
<dbReference type="EMBL" id="JBEAFC010000002">
    <property type="protein sequence ID" value="KAL1566287.1"/>
    <property type="molecule type" value="Genomic_DNA"/>
</dbReference>
<keyword evidence="4" id="KW-0238">DNA-binding</keyword>
<dbReference type="PANTHER" id="PTHR31429">
    <property type="entry name" value="WRKY TRANSCRIPTION FACTOR 36-RELATED"/>
    <property type="match status" value="1"/>
</dbReference>
<dbReference type="InterPro" id="IPR036576">
    <property type="entry name" value="WRKY_dom_sf"/>
</dbReference>
<comment type="subcellular location">
    <subcellularLocation>
        <location evidence="1">Nucleus</location>
    </subcellularLocation>
</comment>
<dbReference type="Pfam" id="PF03106">
    <property type="entry name" value="WRKY"/>
    <property type="match status" value="1"/>
</dbReference>
<feature type="compositionally biased region" description="Basic and acidic residues" evidence="8">
    <location>
        <begin position="160"/>
        <end position="183"/>
    </location>
</feature>
<evidence type="ECO:0000259" key="9">
    <source>
        <dbReference type="PROSITE" id="PS50811"/>
    </source>
</evidence>
<comment type="similarity">
    <text evidence="7">Belongs to the WRKY group II-b family.</text>
</comment>
<dbReference type="InterPro" id="IPR003657">
    <property type="entry name" value="WRKY_dom"/>
</dbReference>
<comment type="caution">
    <text evidence="10">The sequence shown here is derived from an EMBL/GenBank/DDBJ whole genome shotgun (WGS) entry which is preliminary data.</text>
</comment>
<accession>A0ABD1IC47</accession>
<keyword evidence="3" id="KW-0175">Coiled coil</keyword>
<feature type="region of interest" description="Disordered" evidence="8">
    <location>
        <begin position="524"/>
        <end position="602"/>
    </location>
</feature>
<evidence type="ECO:0000256" key="7">
    <source>
        <dbReference type="ARBA" id="ARBA00061007"/>
    </source>
</evidence>
<organism evidence="10 11">
    <name type="scientific">Salvia divinorum</name>
    <name type="common">Maria pastora</name>
    <name type="synonym">Diviner's sage</name>
    <dbReference type="NCBI Taxonomy" id="28513"/>
    <lineage>
        <taxon>Eukaryota</taxon>
        <taxon>Viridiplantae</taxon>
        <taxon>Streptophyta</taxon>
        <taxon>Embryophyta</taxon>
        <taxon>Tracheophyta</taxon>
        <taxon>Spermatophyta</taxon>
        <taxon>Magnoliopsida</taxon>
        <taxon>eudicotyledons</taxon>
        <taxon>Gunneridae</taxon>
        <taxon>Pentapetalae</taxon>
        <taxon>asterids</taxon>
        <taxon>lamiids</taxon>
        <taxon>Lamiales</taxon>
        <taxon>Lamiaceae</taxon>
        <taxon>Nepetoideae</taxon>
        <taxon>Mentheae</taxon>
        <taxon>Salviinae</taxon>
        <taxon>Salvia</taxon>
        <taxon>Salvia subgen. Calosphace</taxon>
    </lineage>
</organism>
<feature type="compositionally biased region" description="Basic and acidic residues" evidence="8">
    <location>
        <begin position="65"/>
        <end position="82"/>
    </location>
</feature>
<dbReference type="SMART" id="SM00774">
    <property type="entry name" value="WRKY"/>
    <property type="match status" value="1"/>
</dbReference>
<name>A0ABD1IC47_SALDI</name>
<dbReference type="GO" id="GO:0005634">
    <property type="term" value="C:nucleus"/>
    <property type="evidence" value="ECO:0007669"/>
    <property type="project" value="UniProtKB-SubCell"/>
</dbReference>
<sequence length="602" mass="64793">MDISLQKSVLGEESKPSESNGDEESCVEEIVPHRFGDGKGAQDNDDHKNSNCSNQGLAVTNMERPSPESESRSSSSTKKEQLDEQLGTTKAEMDEVMEENQRLKMYLDRILQDYRTLQMQYRDVVQREAATKSPNRSSRDLTEAPADHEAIDLSLAMGSVDRKGEAREKPKINDTDEMGDDKRGLSLGLDCKFDLPEKSPIVENGAEEVKEEAGETWLPKGVKNGRDGGGEDEISQQNPTKRARVSVRVRCDTPTMNDGCQWRKYGQKISKGNPCPRAYYRCTVAPSCPVRKQVQRCAEDMSILITTYEGTHNHPLPISATAMASTTSAAASMLMSGSSTSGTGPSSSSSITTTANLHGLNFYLSDNSRTKPAFYLPNPSISPSYPTITLDLTSSSSSSTASSHLNRLGSGNTNGFVPRYSTTNLNFSSLESNPLPISYSNAVQTYGQQQQPINRNQNAASLSFGSQPYEALYQSYLQKTMPNPNPNQNSLGPDTIAAATKAITSDPSFQTVLAAALTSIIGSSGGGSHNAAEKPSGGDAFPILSSFPPASNSNKCAPSVMNKSSSSTSSQQPGLTLLSPPFPFSSSNKSKSNSPADNRDHV</sequence>
<dbReference type="FunFam" id="2.20.25.80:FF:000002">
    <property type="entry name" value="probable WRKY transcription factor 31"/>
    <property type="match status" value="1"/>
</dbReference>
<evidence type="ECO:0000256" key="8">
    <source>
        <dbReference type="SAM" id="MobiDB-lite"/>
    </source>
</evidence>
<feature type="compositionally biased region" description="Basic and acidic residues" evidence="8">
    <location>
        <begin position="137"/>
        <end position="151"/>
    </location>
</feature>
<protein>
    <submittedName>
        <fullName evidence="10">DNA binding domain</fullName>
    </submittedName>
</protein>
<keyword evidence="5" id="KW-0804">Transcription</keyword>
<feature type="region of interest" description="Disordered" evidence="8">
    <location>
        <begin position="127"/>
        <end position="183"/>
    </location>
</feature>
<dbReference type="PROSITE" id="PS50811">
    <property type="entry name" value="WRKY"/>
    <property type="match status" value="1"/>
</dbReference>
<evidence type="ECO:0000313" key="10">
    <source>
        <dbReference type="EMBL" id="KAL1566287.1"/>
    </source>
</evidence>
<evidence type="ECO:0000256" key="6">
    <source>
        <dbReference type="ARBA" id="ARBA00023242"/>
    </source>
</evidence>
<evidence type="ECO:0000256" key="5">
    <source>
        <dbReference type="ARBA" id="ARBA00023163"/>
    </source>
</evidence>
<keyword evidence="6" id="KW-0539">Nucleus</keyword>
<dbReference type="GO" id="GO:0003677">
    <property type="term" value="F:DNA binding"/>
    <property type="evidence" value="ECO:0007669"/>
    <property type="project" value="UniProtKB-KW"/>
</dbReference>
<feature type="compositionally biased region" description="Basic and acidic residues" evidence="8">
    <location>
        <begin position="30"/>
        <end position="49"/>
    </location>
</feature>
<proteinExistence type="inferred from homology"/>